<evidence type="ECO:0000259" key="1">
    <source>
        <dbReference type="SMART" id="SM00849"/>
    </source>
</evidence>
<dbReference type="GO" id="GO:0016787">
    <property type="term" value="F:hydrolase activity"/>
    <property type="evidence" value="ECO:0007669"/>
    <property type="project" value="UniProtKB-KW"/>
</dbReference>
<keyword evidence="3" id="KW-1185">Reference proteome</keyword>
<dbReference type="InterPro" id="IPR036866">
    <property type="entry name" value="RibonucZ/Hydroxyglut_hydro"/>
</dbReference>
<evidence type="ECO:0000313" key="2">
    <source>
        <dbReference type="EMBL" id="QLG61917.1"/>
    </source>
</evidence>
<sequence>MRRTVHQDIEWISEPYDFGDGLVHVSVFLLKNDGESILVDTGSHYHEEAIVEEIQNASNNGSLEGVIVSHADLPHAGNVGSLEDTLGGFDVICATAAPELVGVSVDIGCNPGERLTVAGRLISFIDAPLADITDTVWAFDHDTGTLFTADGFGNHHQDSETEYTSEDLSGNVSSERIYEYHRQMFRWLEFVDPERLIDDVDEIFSTYDVDCIAPTHGTPIIGADIEPYLERFNTTVREIIMSYE</sequence>
<feature type="domain" description="Metallo-beta-lactamase" evidence="1">
    <location>
        <begin position="24"/>
        <end position="181"/>
    </location>
</feature>
<evidence type="ECO:0000313" key="3">
    <source>
        <dbReference type="Proteomes" id="UP000509626"/>
    </source>
</evidence>
<dbReference type="SMART" id="SM00849">
    <property type="entry name" value="Lactamase_B"/>
    <property type="match status" value="1"/>
</dbReference>
<dbReference type="PANTHER" id="PTHR43717:SF1">
    <property type="entry name" value="ANAEROBIC NITRIC OXIDE REDUCTASE FLAVORUBREDOXIN"/>
    <property type="match status" value="1"/>
</dbReference>
<protein>
    <submittedName>
        <fullName evidence="2">MBL fold metallo-hydrolase</fullName>
    </submittedName>
</protein>
<dbReference type="RefSeq" id="WP_179268502.1">
    <property type="nucleotide sequence ID" value="NZ_CP058579.1"/>
</dbReference>
<dbReference type="Pfam" id="PF19583">
    <property type="entry name" value="ODP"/>
    <property type="match status" value="1"/>
</dbReference>
<accession>A0A7D5Q9U9</accession>
<dbReference type="SUPFAM" id="SSF56281">
    <property type="entry name" value="Metallo-hydrolase/oxidoreductase"/>
    <property type="match status" value="1"/>
</dbReference>
<organism evidence="2 3">
    <name type="scientific">Halorarum salinum</name>
    <dbReference type="NCBI Taxonomy" id="2743089"/>
    <lineage>
        <taxon>Archaea</taxon>
        <taxon>Methanobacteriati</taxon>
        <taxon>Methanobacteriota</taxon>
        <taxon>Stenosarchaea group</taxon>
        <taxon>Halobacteria</taxon>
        <taxon>Halobacteriales</taxon>
        <taxon>Haloferacaceae</taxon>
        <taxon>Halorarum</taxon>
    </lineage>
</organism>
<proteinExistence type="predicted"/>
<dbReference type="AlphaFoldDB" id="A0A7D5Q9U9"/>
<name>A0A7D5Q9U9_9EURY</name>
<dbReference type="EMBL" id="CP058579">
    <property type="protein sequence ID" value="QLG61917.1"/>
    <property type="molecule type" value="Genomic_DNA"/>
</dbReference>
<reference evidence="2 3" key="1">
    <citation type="submission" date="2020-06" db="EMBL/GenBank/DDBJ databases">
        <title>NJ-3-1, isolated from saline soil.</title>
        <authorList>
            <person name="Cui H.L."/>
            <person name="Shi X."/>
        </authorList>
    </citation>
    <scope>NUCLEOTIDE SEQUENCE [LARGE SCALE GENOMIC DNA]</scope>
    <source>
        <strain evidence="2 3">NJ-3-1</strain>
    </source>
</reference>
<keyword evidence="2" id="KW-0378">Hydrolase</keyword>
<dbReference type="InterPro" id="IPR045761">
    <property type="entry name" value="ODP_dom"/>
</dbReference>
<dbReference type="Gene3D" id="3.60.15.10">
    <property type="entry name" value="Ribonuclease Z/Hydroxyacylglutathione hydrolase-like"/>
    <property type="match status" value="1"/>
</dbReference>
<dbReference type="GeneID" id="56037666"/>
<dbReference type="OrthoDB" id="6433at2157"/>
<gene>
    <name evidence="2" type="ORF">HUG12_09365</name>
</gene>
<dbReference type="InterPro" id="IPR001279">
    <property type="entry name" value="Metallo-B-lactamas"/>
</dbReference>
<dbReference type="KEGG" id="halu:HUG12_09365"/>
<dbReference type="Proteomes" id="UP000509626">
    <property type="component" value="Chromosome"/>
</dbReference>
<dbReference type="PANTHER" id="PTHR43717">
    <property type="entry name" value="ANAEROBIC NITRIC OXIDE REDUCTASE FLAVORUBREDOXIN"/>
    <property type="match status" value="1"/>
</dbReference>